<dbReference type="InterPro" id="IPR000905">
    <property type="entry name" value="Gcp-like_dom"/>
</dbReference>
<dbReference type="RefSeq" id="WP_307267065.1">
    <property type="nucleotide sequence ID" value="NZ_JAUSVX010000001.1"/>
</dbReference>
<dbReference type="InterPro" id="IPR022496">
    <property type="entry name" value="T6A_TsaB"/>
</dbReference>
<feature type="domain" description="Gcp-like" evidence="1">
    <location>
        <begin position="33"/>
        <end position="151"/>
    </location>
</feature>
<gene>
    <name evidence="2" type="ORF">QO011_000446</name>
</gene>
<comment type="caution">
    <text evidence="2">The sequence shown here is derived from an EMBL/GenBank/DDBJ whole genome shotgun (WGS) entry which is preliminary data.</text>
</comment>
<evidence type="ECO:0000313" key="2">
    <source>
        <dbReference type="EMBL" id="MDQ0467451.1"/>
    </source>
</evidence>
<dbReference type="SUPFAM" id="SSF53067">
    <property type="entry name" value="Actin-like ATPase domain"/>
    <property type="match status" value="1"/>
</dbReference>
<dbReference type="Gene3D" id="3.30.420.40">
    <property type="match status" value="2"/>
</dbReference>
<dbReference type="NCBIfam" id="TIGR03725">
    <property type="entry name" value="T6A_YeaZ"/>
    <property type="match status" value="1"/>
</dbReference>
<accession>A0ABU0IZK7</accession>
<dbReference type="Proteomes" id="UP001242480">
    <property type="component" value="Unassembled WGS sequence"/>
</dbReference>
<keyword evidence="3" id="KW-1185">Reference proteome</keyword>
<proteinExistence type="predicted"/>
<dbReference type="PANTHER" id="PTHR11735">
    <property type="entry name" value="TRNA N6-ADENOSINE THREONYLCARBAMOYLTRANSFERASE"/>
    <property type="match status" value="1"/>
</dbReference>
<sequence>MRILALDTALDACAACVFDDDAGAIAAESLTMARGHAEALAPLVARVVAQGGGFEVLDRIAVTVGPGSFTGLRVAIAAGRAFALALGAPCIGVSTLAAIAGPHLREESGQAVAAAIDARHGQIYFQLFSARGRSLVEARCLPVREAARLLGTGVVKLAGPAAPLLLDEARAAGARGVVVDSQPAPDIVWVARLGLAADPQTARPIPYYLKPADATPQQGGRVARA</sequence>
<dbReference type="EMBL" id="JAUSVX010000001">
    <property type="protein sequence ID" value="MDQ0467451.1"/>
    <property type="molecule type" value="Genomic_DNA"/>
</dbReference>
<evidence type="ECO:0000259" key="1">
    <source>
        <dbReference type="Pfam" id="PF00814"/>
    </source>
</evidence>
<evidence type="ECO:0000313" key="3">
    <source>
        <dbReference type="Proteomes" id="UP001242480"/>
    </source>
</evidence>
<dbReference type="InterPro" id="IPR043129">
    <property type="entry name" value="ATPase_NBD"/>
</dbReference>
<name>A0ABU0IZK7_9HYPH</name>
<reference evidence="2 3" key="1">
    <citation type="submission" date="2023-07" db="EMBL/GenBank/DDBJ databases">
        <title>Genomic Encyclopedia of Type Strains, Phase IV (KMG-IV): sequencing the most valuable type-strain genomes for metagenomic binning, comparative biology and taxonomic classification.</title>
        <authorList>
            <person name="Goeker M."/>
        </authorList>
    </citation>
    <scope>NUCLEOTIDE SEQUENCE [LARGE SCALE GENOMIC DNA]</scope>
    <source>
        <strain evidence="2 3">DSM 19619</strain>
    </source>
</reference>
<organism evidence="2 3">
    <name type="scientific">Labrys wisconsinensis</name>
    <dbReference type="NCBI Taxonomy" id="425677"/>
    <lineage>
        <taxon>Bacteria</taxon>
        <taxon>Pseudomonadati</taxon>
        <taxon>Pseudomonadota</taxon>
        <taxon>Alphaproteobacteria</taxon>
        <taxon>Hyphomicrobiales</taxon>
        <taxon>Xanthobacteraceae</taxon>
        <taxon>Labrys</taxon>
    </lineage>
</organism>
<dbReference type="Pfam" id="PF00814">
    <property type="entry name" value="TsaD"/>
    <property type="match status" value="1"/>
</dbReference>
<dbReference type="PANTHER" id="PTHR11735:SF11">
    <property type="entry name" value="TRNA THREONYLCARBAMOYLADENOSINE BIOSYNTHESIS PROTEIN TSAB"/>
    <property type="match status" value="1"/>
</dbReference>
<protein>
    <submittedName>
        <fullName evidence="2">tRNA threonylcarbamoyl adenosine modification protein YeaZ</fullName>
    </submittedName>
</protein>